<reference evidence="2 3" key="1">
    <citation type="journal article" date="2015" name="Proc. Natl. Acad. Sci. U.S.A.">
        <title>The resurrection genome of Boea hygrometrica: A blueprint for survival of dehydration.</title>
        <authorList>
            <person name="Xiao L."/>
            <person name="Yang G."/>
            <person name="Zhang L."/>
            <person name="Yang X."/>
            <person name="Zhao S."/>
            <person name="Ji Z."/>
            <person name="Zhou Q."/>
            <person name="Hu M."/>
            <person name="Wang Y."/>
            <person name="Chen M."/>
            <person name="Xu Y."/>
            <person name="Jin H."/>
            <person name="Xiao X."/>
            <person name="Hu G."/>
            <person name="Bao F."/>
            <person name="Hu Y."/>
            <person name="Wan P."/>
            <person name="Li L."/>
            <person name="Deng X."/>
            <person name="Kuang T."/>
            <person name="Xiang C."/>
            <person name="Zhu J.K."/>
            <person name="Oliver M.J."/>
            <person name="He Y."/>
        </authorList>
    </citation>
    <scope>NUCLEOTIDE SEQUENCE [LARGE SCALE GENOMIC DNA]</scope>
    <source>
        <strain evidence="3">cv. XS01</strain>
    </source>
</reference>
<dbReference type="AlphaFoldDB" id="A0A2Z7C4B9"/>
<name>A0A2Z7C4B9_9LAMI</name>
<protein>
    <submittedName>
        <fullName evidence="2">Protein PHYLLO, chloroplastic</fullName>
    </submittedName>
</protein>
<dbReference type="EMBL" id="KQ999498">
    <property type="protein sequence ID" value="KZV41359.1"/>
    <property type="molecule type" value="Genomic_DNA"/>
</dbReference>
<dbReference type="Proteomes" id="UP000250235">
    <property type="component" value="Unassembled WGS sequence"/>
</dbReference>
<evidence type="ECO:0000256" key="1">
    <source>
        <dbReference type="SAM" id="MobiDB-lite"/>
    </source>
</evidence>
<keyword evidence="3" id="KW-1185">Reference proteome</keyword>
<feature type="region of interest" description="Disordered" evidence="1">
    <location>
        <begin position="162"/>
        <end position="198"/>
    </location>
</feature>
<accession>A0A2Z7C4B9</accession>
<sequence length="295" mass="32763">MDSDLLYQLMSFPLVFFSRFCPEPVASLSLFPSFTPFPSGFLTAGCFFHFWSLPLYSSMTSAFSQISYGQLVSLLRARCFCSSSDFLLSAGFELGYSCSVLIFSAAELPAGFLSLVIPEMVSLAIHDFARYSPLLTLAPGIPRLTVLVHICYTLTGTLYPPPGAPPAGSKPRPAEKPGKPENTYKQQYTSPRGHRGQTPMLNKQLHLLLPTHEMWELPTPLIAANKPSREKRDTGVTRWASEVYGNYPLVLKHRILVMVRCGWFQQVTPKSNAQAGRILQELAVVAKLQIKARKS</sequence>
<organism evidence="2 3">
    <name type="scientific">Dorcoceras hygrometricum</name>
    <dbReference type="NCBI Taxonomy" id="472368"/>
    <lineage>
        <taxon>Eukaryota</taxon>
        <taxon>Viridiplantae</taxon>
        <taxon>Streptophyta</taxon>
        <taxon>Embryophyta</taxon>
        <taxon>Tracheophyta</taxon>
        <taxon>Spermatophyta</taxon>
        <taxon>Magnoliopsida</taxon>
        <taxon>eudicotyledons</taxon>
        <taxon>Gunneridae</taxon>
        <taxon>Pentapetalae</taxon>
        <taxon>asterids</taxon>
        <taxon>lamiids</taxon>
        <taxon>Lamiales</taxon>
        <taxon>Gesneriaceae</taxon>
        <taxon>Didymocarpoideae</taxon>
        <taxon>Trichosporeae</taxon>
        <taxon>Loxocarpinae</taxon>
        <taxon>Dorcoceras</taxon>
    </lineage>
</organism>
<evidence type="ECO:0000313" key="2">
    <source>
        <dbReference type="EMBL" id="KZV41359.1"/>
    </source>
</evidence>
<gene>
    <name evidence="2" type="ORF">F511_38910</name>
</gene>
<proteinExistence type="predicted"/>
<evidence type="ECO:0000313" key="3">
    <source>
        <dbReference type="Proteomes" id="UP000250235"/>
    </source>
</evidence>